<dbReference type="Pfam" id="PF01420">
    <property type="entry name" value="Methylase_S"/>
    <property type="match status" value="1"/>
</dbReference>
<name>A0A094JHY5_9BACL</name>
<evidence type="ECO:0000313" key="5">
    <source>
        <dbReference type="EMBL" id="KFZ32156.1"/>
    </source>
</evidence>
<evidence type="ECO:0000256" key="1">
    <source>
        <dbReference type="ARBA" id="ARBA00010923"/>
    </source>
</evidence>
<dbReference type="InterPro" id="IPR052021">
    <property type="entry name" value="Type-I_RS_S_subunit"/>
</dbReference>
<reference evidence="5" key="1">
    <citation type="submission" date="2014-08" db="EMBL/GenBank/DDBJ databases">
        <title>Fullgenome sequencing of Anoxybacillus sp.25 isolate from Garga hot-spring Russia.</title>
        <authorList>
            <person name="Rozanov A.S."/>
            <person name="Kotenko A.V."/>
            <person name="Malup T.K."/>
            <person name="Peltek S.E."/>
        </authorList>
    </citation>
    <scope>NUCLEOTIDE SEQUENCE [LARGE SCALE GENOMIC DNA]</scope>
    <source>
        <strain evidence="5">25</strain>
    </source>
</reference>
<dbReference type="SUPFAM" id="SSF116734">
    <property type="entry name" value="DNA methylase specificity domain"/>
    <property type="match status" value="1"/>
</dbReference>
<dbReference type="InterPro" id="IPR000055">
    <property type="entry name" value="Restrct_endonuc_typeI_TRD"/>
</dbReference>
<accession>A0A094JHY5</accession>
<comment type="caution">
    <text evidence="5">The sequence shown here is derived from an EMBL/GenBank/DDBJ whole genome shotgun (WGS) entry which is preliminary data.</text>
</comment>
<dbReference type="GO" id="GO:0009307">
    <property type="term" value="P:DNA restriction-modification system"/>
    <property type="evidence" value="ECO:0007669"/>
    <property type="project" value="UniProtKB-KW"/>
</dbReference>
<dbReference type="InterPro" id="IPR044946">
    <property type="entry name" value="Restrct_endonuc_typeI_TRD_sf"/>
</dbReference>
<dbReference type="AlphaFoldDB" id="A0A094JHY5"/>
<proteinExistence type="inferred from homology"/>
<feature type="domain" description="Type I restriction modification DNA specificity" evidence="4">
    <location>
        <begin position="3"/>
        <end position="42"/>
    </location>
</feature>
<comment type="similarity">
    <text evidence="1">Belongs to the type-I restriction system S methylase family.</text>
</comment>
<protein>
    <recommendedName>
        <fullName evidence="4">Type I restriction modification DNA specificity domain-containing protein</fullName>
    </recommendedName>
</protein>
<keyword evidence="3" id="KW-0238">DNA-binding</keyword>
<dbReference type="PANTHER" id="PTHR30408:SF12">
    <property type="entry name" value="TYPE I RESTRICTION ENZYME MJAVIII SPECIFICITY SUBUNIT"/>
    <property type="match status" value="1"/>
</dbReference>
<evidence type="ECO:0000256" key="2">
    <source>
        <dbReference type="ARBA" id="ARBA00022747"/>
    </source>
</evidence>
<gene>
    <name evidence="5" type="ORF">JS44_16250</name>
</gene>
<dbReference type="PANTHER" id="PTHR30408">
    <property type="entry name" value="TYPE-1 RESTRICTION ENZYME ECOKI SPECIFICITY PROTEIN"/>
    <property type="match status" value="1"/>
</dbReference>
<keyword evidence="2" id="KW-0680">Restriction system</keyword>
<sequence>MHLEEIRELDIAVPSIKEQRKIAAILSSVDEAIEKTEAIIEQTEKVKKGLMQQLLTKGIGHTKFKRRRLGRFLKSGK</sequence>
<dbReference type="EMBL" id="JPZO01000180">
    <property type="protein sequence ID" value="KFZ32156.1"/>
    <property type="molecule type" value="Genomic_DNA"/>
</dbReference>
<dbReference type="GO" id="GO:0003677">
    <property type="term" value="F:DNA binding"/>
    <property type="evidence" value="ECO:0007669"/>
    <property type="project" value="UniProtKB-KW"/>
</dbReference>
<evidence type="ECO:0000259" key="4">
    <source>
        <dbReference type="Pfam" id="PF01420"/>
    </source>
</evidence>
<evidence type="ECO:0000256" key="3">
    <source>
        <dbReference type="ARBA" id="ARBA00023125"/>
    </source>
</evidence>
<dbReference type="Gene3D" id="1.10.287.1120">
    <property type="entry name" value="Bipartite methylase S protein"/>
    <property type="match status" value="1"/>
</dbReference>
<dbReference type="Gene3D" id="3.90.220.20">
    <property type="entry name" value="DNA methylase specificity domains"/>
    <property type="match status" value="1"/>
</dbReference>
<organism evidence="5">
    <name type="scientific">Anoxybacillus flavithermus</name>
    <dbReference type="NCBI Taxonomy" id="33934"/>
    <lineage>
        <taxon>Bacteria</taxon>
        <taxon>Bacillati</taxon>
        <taxon>Bacillota</taxon>
        <taxon>Bacilli</taxon>
        <taxon>Bacillales</taxon>
        <taxon>Anoxybacillaceae</taxon>
        <taxon>Anoxybacillus</taxon>
    </lineage>
</organism>